<dbReference type="PANTHER" id="PTHR45746">
    <property type="entry name" value="LP21163P"/>
    <property type="match status" value="1"/>
</dbReference>
<dbReference type="SUPFAM" id="SSF46785">
    <property type="entry name" value="Winged helix' DNA-binding domain"/>
    <property type="match status" value="1"/>
</dbReference>
<reference evidence="3" key="1">
    <citation type="submission" date="2025-08" db="UniProtKB">
        <authorList>
            <consortium name="Ensembl"/>
        </authorList>
    </citation>
    <scope>IDENTIFICATION</scope>
</reference>
<evidence type="ECO:0000313" key="4">
    <source>
        <dbReference type="Proteomes" id="UP000472277"/>
    </source>
</evidence>
<proteinExistence type="predicted"/>
<dbReference type="GO" id="GO:0005737">
    <property type="term" value="C:cytoplasm"/>
    <property type="evidence" value="ECO:0007669"/>
    <property type="project" value="TreeGrafter"/>
</dbReference>
<dbReference type="GO" id="GO:0009968">
    <property type="term" value="P:negative regulation of signal transduction"/>
    <property type="evidence" value="ECO:0007669"/>
    <property type="project" value="UniProtKB-KW"/>
</dbReference>
<dbReference type="GeneTree" id="ENSGT00940000160198"/>
<dbReference type="Ensembl" id="ENSSTUT00000107802.1">
    <property type="protein sequence ID" value="ENSSTUP00000100495.1"/>
    <property type="gene ID" value="ENSSTUG00000045024.1"/>
</dbReference>
<organism evidence="3 4">
    <name type="scientific">Salmo trutta</name>
    <name type="common">Brown trout</name>
    <dbReference type="NCBI Taxonomy" id="8032"/>
    <lineage>
        <taxon>Eukaryota</taxon>
        <taxon>Metazoa</taxon>
        <taxon>Chordata</taxon>
        <taxon>Craniata</taxon>
        <taxon>Vertebrata</taxon>
        <taxon>Euteleostomi</taxon>
        <taxon>Actinopterygii</taxon>
        <taxon>Neopterygii</taxon>
        <taxon>Teleostei</taxon>
        <taxon>Protacanthopterygii</taxon>
        <taxon>Salmoniformes</taxon>
        <taxon>Salmonidae</taxon>
        <taxon>Salmoninae</taxon>
        <taxon>Salmo</taxon>
    </lineage>
</organism>
<dbReference type="Pfam" id="PF00610">
    <property type="entry name" value="DEP"/>
    <property type="match status" value="1"/>
</dbReference>
<evidence type="ECO:0000256" key="1">
    <source>
        <dbReference type="ARBA" id="ARBA00022700"/>
    </source>
</evidence>
<dbReference type="GO" id="GO:0035556">
    <property type="term" value="P:intracellular signal transduction"/>
    <property type="evidence" value="ECO:0007669"/>
    <property type="project" value="InterPro"/>
</dbReference>
<dbReference type="PANTHER" id="PTHR45746:SF3">
    <property type="entry name" value="REGULATOR OF G-PROTEIN SIGNALING 11"/>
    <property type="match status" value="1"/>
</dbReference>
<evidence type="ECO:0000313" key="3">
    <source>
        <dbReference type="Ensembl" id="ENSSTUP00000100495.1"/>
    </source>
</evidence>
<dbReference type="InterPro" id="IPR036390">
    <property type="entry name" value="WH_DNA-bd_sf"/>
</dbReference>
<protein>
    <recommendedName>
        <fullName evidence="2">DEP domain-containing protein</fullName>
    </recommendedName>
</protein>
<dbReference type="GO" id="GO:0005096">
    <property type="term" value="F:GTPase activator activity"/>
    <property type="evidence" value="ECO:0007669"/>
    <property type="project" value="TreeGrafter"/>
</dbReference>
<feature type="domain" description="DEP" evidence="2">
    <location>
        <begin position="11"/>
        <end position="62"/>
    </location>
</feature>
<dbReference type="GO" id="GO:0008277">
    <property type="term" value="P:regulation of G protein-coupled receptor signaling pathway"/>
    <property type="evidence" value="ECO:0007669"/>
    <property type="project" value="InterPro"/>
</dbReference>
<dbReference type="Gene3D" id="1.10.10.10">
    <property type="entry name" value="Winged helix-like DNA-binding domain superfamily/Winged helix DNA-binding domain"/>
    <property type="match status" value="1"/>
</dbReference>
<dbReference type="GO" id="GO:0005886">
    <property type="term" value="C:plasma membrane"/>
    <property type="evidence" value="ECO:0007669"/>
    <property type="project" value="TreeGrafter"/>
</dbReference>
<dbReference type="InterPro" id="IPR000591">
    <property type="entry name" value="DEP_dom"/>
</dbReference>
<dbReference type="GO" id="GO:0043005">
    <property type="term" value="C:neuron projection"/>
    <property type="evidence" value="ECO:0007669"/>
    <property type="project" value="TreeGrafter"/>
</dbReference>
<name>A0A674DXF6_SALTR</name>
<dbReference type="CDD" id="cd04450">
    <property type="entry name" value="DEP_RGS7-like"/>
    <property type="match status" value="1"/>
</dbReference>
<dbReference type="InterPro" id="IPR036388">
    <property type="entry name" value="WH-like_DNA-bd_sf"/>
</dbReference>
<dbReference type="InParanoid" id="A0A674DXF6"/>
<dbReference type="PROSITE" id="PS50186">
    <property type="entry name" value="DEP"/>
    <property type="match status" value="1"/>
</dbReference>
<dbReference type="InterPro" id="IPR047016">
    <property type="entry name" value="RGS6/7/9/11"/>
</dbReference>
<reference evidence="3" key="2">
    <citation type="submission" date="2025-09" db="UniProtKB">
        <authorList>
            <consortium name="Ensembl"/>
        </authorList>
    </citation>
    <scope>IDENTIFICATION</scope>
</reference>
<evidence type="ECO:0000259" key="2">
    <source>
        <dbReference type="PROSITE" id="PS50186"/>
    </source>
</evidence>
<dbReference type="AlphaFoldDB" id="A0A674DXF6"/>
<dbReference type="Proteomes" id="UP000472277">
    <property type="component" value="Unassembled WGS sequence"/>
</dbReference>
<keyword evidence="1" id="KW-0734">Signal transduction inhibitor</keyword>
<keyword evidence="4" id="KW-1185">Reference proteome</keyword>
<sequence>MERVIVAMQDPDMGMKMRNQRLLITVIPHAMTGNDVFEWLIQKYNITEEEARHLGGLLVQYGSDGSPYRFQLGSAAQFPLHFVGSVAHSLSCLKSQVCLRRPFSIARLRSLGLYIVKAFLKFGSVPVVRYSATLFSLFRAK</sequence>
<accession>A0A674DXF6</accession>